<proteinExistence type="predicted"/>
<accession>D2TYZ0</accession>
<dbReference type="PROSITE" id="PS51257">
    <property type="entry name" value="PROKAR_LIPOPROTEIN"/>
    <property type="match status" value="1"/>
</dbReference>
<sequence>MYNLAIKVTGEKQNMKHFFTAVLLLLCGVIAGCDQLTEFNISEDTINNYLIKHTHYSKKIGIAGLADASIDLANLAAQIGRTEPNKITLTGVAKINLETLFGSTQAEVSLAITSLPYFDVDTGAIYLKQLEISDHKITPEKMASTISPILPIVNNSLKTYFEKNPVYLLQPEKSKAEALAKKIAKGLKVKPGKLVIPLVE</sequence>
<dbReference type="Gene3D" id="3.15.10.40">
    <property type="entry name" value="Uncharacterised protein PF07273, DUF1439"/>
    <property type="match status" value="1"/>
</dbReference>
<dbReference type="EMBL" id="FN545187">
    <property type="protein sequence ID" value="CBA72721.1"/>
    <property type="molecule type" value="Genomic_DNA"/>
</dbReference>
<protein>
    <submittedName>
        <fullName evidence="1">Lipoprotein</fullName>
    </submittedName>
</protein>
<name>D2TYZ0_9GAMM</name>
<evidence type="ECO:0000313" key="1">
    <source>
        <dbReference type="EMBL" id="CBA72721.1"/>
    </source>
</evidence>
<dbReference type="Pfam" id="PF07273">
    <property type="entry name" value="DUF1439"/>
    <property type="match status" value="1"/>
</dbReference>
<keyword evidence="1" id="KW-0449">Lipoprotein</keyword>
<gene>
    <name evidence="1" type="ORF">ARN_13820</name>
</gene>
<reference evidence="1" key="1">
    <citation type="journal article" date="2010" name="Insect Mol. Biol.">
        <title>The draft genome sequence of Arsenophonus nasoniae, son-killer bacterium of Nasonia vitripennis, reveals genes associated with virulence and symbiosis.</title>
        <authorList>
            <person name="Wilkes T."/>
            <person name="Darby A.C."/>
            <person name="Choi J."/>
            <person name="Colborne J.K."/>
            <person name="Werren J.H."/>
            <person name="Hurst G.D.D."/>
        </authorList>
    </citation>
    <scope>NUCLEOTIDE SEQUENCE</scope>
</reference>
<dbReference type="NCBIfam" id="NF007894">
    <property type="entry name" value="PRK10598.1"/>
    <property type="match status" value="1"/>
</dbReference>
<dbReference type="AlphaFoldDB" id="D2TYZ0"/>
<organism evidence="1">
    <name type="scientific">Arsenophonus nasoniae</name>
    <name type="common">son-killer infecting Nasonia vitripennis</name>
    <dbReference type="NCBI Taxonomy" id="638"/>
    <lineage>
        <taxon>Bacteria</taxon>
        <taxon>Pseudomonadati</taxon>
        <taxon>Pseudomonadota</taxon>
        <taxon>Gammaproteobacteria</taxon>
        <taxon>Enterobacterales</taxon>
        <taxon>Morganellaceae</taxon>
        <taxon>Arsenophonus</taxon>
    </lineage>
</organism>
<dbReference type="InterPro" id="IPR010835">
    <property type="entry name" value="DUF1439"/>
</dbReference>